<keyword evidence="4" id="KW-0223">Dioxygenase</keyword>
<evidence type="ECO:0000313" key="8">
    <source>
        <dbReference type="EMBL" id="KAK3281844.1"/>
    </source>
</evidence>
<dbReference type="Gene3D" id="2.60.120.620">
    <property type="entry name" value="q2cbj1_9rhob like domain"/>
    <property type="match status" value="1"/>
</dbReference>
<evidence type="ECO:0000256" key="6">
    <source>
        <dbReference type="ARBA" id="ARBA00023004"/>
    </source>
</evidence>
<dbReference type="GO" id="GO:0005506">
    <property type="term" value="F:iron ion binding"/>
    <property type="evidence" value="ECO:0007669"/>
    <property type="project" value="InterPro"/>
</dbReference>
<evidence type="ECO:0000256" key="1">
    <source>
        <dbReference type="ARBA" id="ARBA00001961"/>
    </source>
</evidence>
<dbReference type="SMART" id="SM00702">
    <property type="entry name" value="P4Hc"/>
    <property type="match status" value="1"/>
</dbReference>
<keyword evidence="2" id="KW-0479">Metal-binding</keyword>
<protein>
    <recommendedName>
        <fullName evidence="7">Fe2OG dioxygenase domain-containing protein</fullName>
    </recommendedName>
</protein>
<keyword evidence="3" id="KW-0847">Vitamin C</keyword>
<dbReference type="EMBL" id="LGRX02003681">
    <property type="protein sequence ID" value="KAK3281844.1"/>
    <property type="molecule type" value="Genomic_DNA"/>
</dbReference>
<name>A0AAE0GPC0_9CHLO</name>
<dbReference type="PROSITE" id="PS51471">
    <property type="entry name" value="FE2OG_OXY"/>
    <property type="match status" value="1"/>
</dbReference>
<organism evidence="8 9">
    <name type="scientific">Cymbomonas tetramitiformis</name>
    <dbReference type="NCBI Taxonomy" id="36881"/>
    <lineage>
        <taxon>Eukaryota</taxon>
        <taxon>Viridiplantae</taxon>
        <taxon>Chlorophyta</taxon>
        <taxon>Pyramimonadophyceae</taxon>
        <taxon>Pyramimonadales</taxon>
        <taxon>Pyramimonadaceae</taxon>
        <taxon>Cymbomonas</taxon>
    </lineage>
</organism>
<feature type="domain" description="Fe2OG dioxygenase" evidence="7">
    <location>
        <begin position="286"/>
        <end position="380"/>
    </location>
</feature>
<dbReference type="CDD" id="cd00195">
    <property type="entry name" value="UBCc_UEV"/>
    <property type="match status" value="1"/>
</dbReference>
<comment type="caution">
    <text evidence="8">The sequence shown here is derived from an EMBL/GenBank/DDBJ whole genome shotgun (WGS) entry which is preliminary data.</text>
</comment>
<dbReference type="GO" id="GO:0031418">
    <property type="term" value="F:L-ascorbic acid binding"/>
    <property type="evidence" value="ECO:0007669"/>
    <property type="project" value="UniProtKB-KW"/>
</dbReference>
<dbReference type="Pfam" id="PF25238">
    <property type="entry name" value="OGFOD2-like"/>
    <property type="match status" value="1"/>
</dbReference>
<sequence length="452" mass="51411">MQGPTVRESIEAQVAELQRSPPDYLVSLKPLQVPRTALVQQEVMYPCPEGGKNGPWELNLVMRGPPGGNYVNELPVRLEFNKDYPAAAPSVNFMCIIHHFFLNDDNNPFPLFYESLRGDHSVKNILKALYGFLTKPLHPCPSCDAKFLQGGEMNAERVQIIESYKKQQKYPALFDAVTGWREEWFQPELFSALASKSEDALRDLLTEEAPGVYSFPLFREDFCAMFLEEMDNFYASGLPVRRPNSMNNYGIIVNEIGMERMIDVLQQQVLQPISALLFGEEGAQLDRHHCFMVQYKPGEDLGLDMHTDDSDVTYNVCLGKEFEGAGLTFCGMMGAADHRQVSHVYQHVKGRCVVHLGRKRHGADDITSGERRNLIIWNTSLNWRRSKAYREVAFEQEASAPSLQCLSYTHDRDYGIYKKYPPGREGFQGHGWCPPSSSEYPGFKEEPWDATE</sequence>
<keyword evidence="5" id="KW-0560">Oxidoreductase</keyword>
<dbReference type="SUPFAM" id="SSF54495">
    <property type="entry name" value="UBC-like"/>
    <property type="match status" value="1"/>
</dbReference>
<dbReference type="GO" id="GO:0016705">
    <property type="term" value="F:oxidoreductase activity, acting on paired donors, with incorporation or reduction of molecular oxygen"/>
    <property type="evidence" value="ECO:0007669"/>
    <property type="project" value="InterPro"/>
</dbReference>
<comment type="cofactor">
    <cofactor evidence="1">
        <name>L-ascorbate</name>
        <dbReference type="ChEBI" id="CHEBI:38290"/>
    </cofactor>
</comment>
<evidence type="ECO:0000313" key="9">
    <source>
        <dbReference type="Proteomes" id="UP001190700"/>
    </source>
</evidence>
<keyword evidence="9" id="KW-1185">Reference proteome</keyword>
<dbReference type="Gene3D" id="3.10.110.10">
    <property type="entry name" value="Ubiquitin Conjugating Enzyme"/>
    <property type="match status" value="1"/>
</dbReference>
<keyword evidence="6" id="KW-0408">Iron</keyword>
<evidence type="ECO:0000256" key="5">
    <source>
        <dbReference type="ARBA" id="ARBA00023002"/>
    </source>
</evidence>
<accession>A0AAE0GPC0</accession>
<dbReference type="Proteomes" id="UP001190700">
    <property type="component" value="Unassembled WGS sequence"/>
</dbReference>
<proteinExistence type="predicted"/>
<dbReference type="PANTHER" id="PTHR24014:SF4">
    <property type="entry name" value="2-OXOGLUTARATE AND IRON-DEPENDENT OXYGENASE DOMAIN-CONTAINING PROTEIN 2"/>
    <property type="match status" value="1"/>
</dbReference>
<evidence type="ECO:0000256" key="3">
    <source>
        <dbReference type="ARBA" id="ARBA00022896"/>
    </source>
</evidence>
<evidence type="ECO:0000256" key="4">
    <source>
        <dbReference type="ARBA" id="ARBA00022964"/>
    </source>
</evidence>
<evidence type="ECO:0000256" key="2">
    <source>
        <dbReference type="ARBA" id="ARBA00022723"/>
    </source>
</evidence>
<dbReference type="PANTHER" id="PTHR24014">
    <property type="entry name" value="2-OXOGLUTARATE AND IRON-DEPENDENT OXYGENASE DOMAIN-CONTAINING PROTEIN 2"/>
    <property type="match status" value="1"/>
</dbReference>
<dbReference type="InterPro" id="IPR005123">
    <property type="entry name" value="Oxoglu/Fe-dep_dioxygenase_dom"/>
</dbReference>
<dbReference type="InterPro" id="IPR016135">
    <property type="entry name" value="UBQ-conjugating_enzyme/RWD"/>
</dbReference>
<evidence type="ECO:0000259" key="7">
    <source>
        <dbReference type="PROSITE" id="PS51471"/>
    </source>
</evidence>
<dbReference type="AlphaFoldDB" id="A0AAE0GPC0"/>
<reference evidence="8 9" key="1">
    <citation type="journal article" date="2015" name="Genome Biol. Evol.">
        <title>Comparative Genomics of a Bacterivorous Green Alga Reveals Evolutionary Causalities and Consequences of Phago-Mixotrophic Mode of Nutrition.</title>
        <authorList>
            <person name="Burns J.A."/>
            <person name="Paasch A."/>
            <person name="Narechania A."/>
            <person name="Kim E."/>
        </authorList>
    </citation>
    <scope>NUCLEOTIDE SEQUENCE [LARGE SCALE GENOMIC DNA]</scope>
    <source>
        <strain evidence="8 9">PLY_AMNH</strain>
    </source>
</reference>
<dbReference type="InterPro" id="IPR006620">
    <property type="entry name" value="Pro_4_hyd_alph"/>
</dbReference>
<dbReference type="GO" id="GO:0051213">
    <property type="term" value="F:dioxygenase activity"/>
    <property type="evidence" value="ECO:0007669"/>
    <property type="project" value="UniProtKB-KW"/>
</dbReference>
<gene>
    <name evidence="8" type="ORF">CYMTET_10388</name>
</gene>